<dbReference type="EMBL" id="JAEPRE010000263">
    <property type="protein sequence ID" value="KAG2229551.1"/>
    <property type="molecule type" value="Genomic_DNA"/>
</dbReference>
<dbReference type="AlphaFoldDB" id="A0A8H7VP04"/>
<accession>A0A8H7VP04</accession>
<comment type="caution">
    <text evidence="1">The sequence shown here is derived from an EMBL/GenBank/DDBJ whole genome shotgun (WGS) entry which is preliminary data.</text>
</comment>
<reference evidence="1" key="1">
    <citation type="submission" date="2021-01" db="EMBL/GenBank/DDBJ databases">
        <title>Metabolic potential, ecology and presence of endohyphal bacteria is reflected in genomic diversity of Mucoromycotina.</title>
        <authorList>
            <person name="Muszewska A."/>
            <person name="Okrasinska A."/>
            <person name="Steczkiewicz K."/>
            <person name="Drgas O."/>
            <person name="Orlowska M."/>
            <person name="Perlinska-Lenart U."/>
            <person name="Aleksandrzak-Piekarczyk T."/>
            <person name="Szatraj K."/>
            <person name="Zielenkiewicz U."/>
            <person name="Pilsyk S."/>
            <person name="Malc E."/>
            <person name="Mieczkowski P."/>
            <person name="Kruszewska J.S."/>
            <person name="Biernat P."/>
            <person name="Pawlowska J."/>
        </authorList>
    </citation>
    <scope>NUCLEOTIDE SEQUENCE</scope>
    <source>
        <strain evidence="1">WA0000018081</strain>
    </source>
</reference>
<keyword evidence="2" id="KW-1185">Reference proteome</keyword>
<dbReference type="Proteomes" id="UP000613177">
    <property type="component" value="Unassembled WGS sequence"/>
</dbReference>
<proteinExistence type="predicted"/>
<gene>
    <name evidence="1" type="ORF">INT48_006766</name>
</gene>
<name>A0A8H7VP04_9FUNG</name>
<feature type="non-terminal residue" evidence="1">
    <location>
        <position position="1"/>
    </location>
</feature>
<organism evidence="1 2">
    <name type="scientific">Thamnidium elegans</name>
    <dbReference type="NCBI Taxonomy" id="101142"/>
    <lineage>
        <taxon>Eukaryota</taxon>
        <taxon>Fungi</taxon>
        <taxon>Fungi incertae sedis</taxon>
        <taxon>Mucoromycota</taxon>
        <taxon>Mucoromycotina</taxon>
        <taxon>Mucoromycetes</taxon>
        <taxon>Mucorales</taxon>
        <taxon>Mucorineae</taxon>
        <taxon>Mucoraceae</taxon>
        <taxon>Thamnidium</taxon>
    </lineage>
</organism>
<evidence type="ECO:0000313" key="1">
    <source>
        <dbReference type="EMBL" id="KAG2229551.1"/>
    </source>
</evidence>
<evidence type="ECO:0000313" key="2">
    <source>
        <dbReference type="Proteomes" id="UP000613177"/>
    </source>
</evidence>
<sequence length="154" mass="17628">YHSNDEFLINGYRESFGAIVGRFERSYSSYNNKSRYFRMLAMNNIIDLSDDSDGSHLAQINSAAQTNVKDMLCTSHTTSKEPNTGGETFEISSQKLETMFYDKYIYTEGSCSEADYIVKLYGPIMENIFRGSGCRLLWGDTKSPFVKRKQTMHD</sequence>
<protein>
    <submittedName>
        <fullName evidence="1">Uncharacterized protein</fullName>
    </submittedName>
</protein>